<evidence type="ECO:0000313" key="2">
    <source>
        <dbReference type="EMBL" id="RHM04184.1"/>
    </source>
</evidence>
<keyword evidence="3" id="KW-1185">Reference proteome</keyword>
<keyword evidence="1" id="KW-0812">Transmembrane</keyword>
<dbReference type="RefSeq" id="WP_117517443.1">
    <property type="nucleotide sequence ID" value="NZ_QRPK01000141.1"/>
</dbReference>
<evidence type="ECO:0000313" key="3">
    <source>
        <dbReference type="Proteomes" id="UP000284868"/>
    </source>
</evidence>
<dbReference type="AlphaFoldDB" id="A0A415NUR2"/>
<protein>
    <submittedName>
        <fullName evidence="2">Uncharacterized protein</fullName>
    </submittedName>
</protein>
<keyword evidence="1" id="KW-0472">Membrane</keyword>
<gene>
    <name evidence="2" type="ORF">DWZ83_10885</name>
</gene>
<proteinExistence type="predicted"/>
<dbReference type="EMBL" id="QRPK01000141">
    <property type="protein sequence ID" value="RHM04184.1"/>
    <property type="molecule type" value="Genomic_DNA"/>
</dbReference>
<reference evidence="2 3" key="1">
    <citation type="submission" date="2018-08" db="EMBL/GenBank/DDBJ databases">
        <title>A genome reference for cultivated species of the human gut microbiota.</title>
        <authorList>
            <person name="Zou Y."/>
            <person name="Xue W."/>
            <person name="Luo G."/>
        </authorList>
    </citation>
    <scope>NUCLEOTIDE SEQUENCE [LARGE SCALE GENOMIC DNA]</scope>
    <source>
        <strain evidence="2 3">AF35-6BH</strain>
    </source>
</reference>
<dbReference type="Proteomes" id="UP000284868">
    <property type="component" value="Unassembled WGS sequence"/>
</dbReference>
<accession>A0A415NUR2</accession>
<keyword evidence="1" id="KW-1133">Transmembrane helix</keyword>
<organism evidence="2 3">
    <name type="scientific">Amedibacillus dolichus</name>
    <dbReference type="NCBI Taxonomy" id="31971"/>
    <lineage>
        <taxon>Bacteria</taxon>
        <taxon>Bacillati</taxon>
        <taxon>Bacillota</taxon>
        <taxon>Erysipelotrichia</taxon>
        <taxon>Erysipelotrichales</taxon>
        <taxon>Erysipelotrichaceae</taxon>
        <taxon>Amedibacillus</taxon>
    </lineage>
</organism>
<sequence>MIEIFKKDWCFMRELYCKKCGKKVNTKLWMVPNSCVCGVNLDEWQKDSGRTTFRYLLCLFLLMLPLFLLIYLLRTLLKNLIILYALILLISMIWLRQADGLLIRIGIVKMKNIIVK</sequence>
<feature type="transmembrane region" description="Helical" evidence="1">
    <location>
        <begin position="55"/>
        <end position="73"/>
    </location>
</feature>
<name>A0A415NUR2_9FIRM</name>
<comment type="caution">
    <text evidence="2">The sequence shown here is derived from an EMBL/GenBank/DDBJ whole genome shotgun (WGS) entry which is preliminary data.</text>
</comment>
<evidence type="ECO:0000256" key="1">
    <source>
        <dbReference type="SAM" id="Phobius"/>
    </source>
</evidence>
<feature type="transmembrane region" description="Helical" evidence="1">
    <location>
        <begin position="79"/>
        <end position="95"/>
    </location>
</feature>